<evidence type="ECO:0000256" key="1">
    <source>
        <dbReference type="SAM" id="Phobius"/>
    </source>
</evidence>
<proteinExistence type="predicted"/>
<feature type="transmembrane region" description="Helical" evidence="1">
    <location>
        <begin position="56"/>
        <end position="73"/>
    </location>
</feature>
<dbReference type="EMBL" id="CP032626">
    <property type="protein sequence ID" value="AYF92372.1"/>
    <property type="molecule type" value="Genomic_DNA"/>
</dbReference>
<dbReference type="AlphaFoldDB" id="A0A387ANW2"/>
<dbReference type="InterPro" id="IPR024529">
    <property type="entry name" value="ECF_trnsprt_substrate-spec"/>
</dbReference>
<protein>
    <submittedName>
        <fullName evidence="2">ECF transporter S component</fullName>
    </submittedName>
</protein>
<reference evidence="2 3" key="1">
    <citation type="submission" date="2018-09" db="EMBL/GenBank/DDBJ databases">
        <title>Genome sequencing of strain BHWM-4.</title>
        <authorList>
            <person name="Heo J."/>
            <person name="Kim S.-J."/>
            <person name="Kwon S.-W."/>
        </authorList>
    </citation>
    <scope>NUCLEOTIDE SEQUENCE [LARGE SCALE GENOMIC DNA]</scope>
    <source>
        <strain evidence="2 3">BHWM-4</strain>
    </source>
</reference>
<sequence length="194" mass="21264">MKSNTRKMNILTIFIAIILIQTSVPGLGNLPIGPLSITIIPITVVLAAILLGTKDGAIIGATWGIITFIRAFWWPTSPIAIYVFINPLVSIFPRIMTGLVSGLIFHYLYNKVDKKKWVLVITGMIGSLVNTVLLLSLIYLFYRGNAFNIYHLQVDQLLPYLLGVAGTNGVIEAILSGILVPVIATPLLKFKSKM</sequence>
<dbReference type="GO" id="GO:0022857">
    <property type="term" value="F:transmembrane transporter activity"/>
    <property type="evidence" value="ECO:0007669"/>
    <property type="project" value="InterPro"/>
</dbReference>
<keyword evidence="1" id="KW-0472">Membrane</keyword>
<dbReference type="Pfam" id="PF12822">
    <property type="entry name" value="ECF_trnsprt"/>
    <property type="match status" value="1"/>
</dbReference>
<name>A0A387ANW2_9LACO</name>
<dbReference type="OrthoDB" id="9813540at2"/>
<accession>A0A387ANW2</accession>
<dbReference type="Gene3D" id="1.10.1760.20">
    <property type="match status" value="1"/>
</dbReference>
<feature type="transmembrane region" description="Helical" evidence="1">
    <location>
        <begin position="79"/>
        <end position="105"/>
    </location>
</feature>
<keyword evidence="3" id="KW-1185">Reference proteome</keyword>
<evidence type="ECO:0000313" key="3">
    <source>
        <dbReference type="Proteomes" id="UP000272003"/>
    </source>
</evidence>
<gene>
    <name evidence="2" type="ORF">D7I45_02145</name>
</gene>
<feature type="transmembrane region" description="Helical" evidence="1">
    <location>
        <begin position="162"/>
        <end position="188"/>
    </location>
</feature>
<keyword evidence="1" id="KW-0812">Transmembrane</keyword>
<evidence type="ECO:0000313" key="2">
    <source>
        <dbReference type="EMBL" id="AYF92372.1"/>
    </source>
</evidence>
<dbReference type="KEGG" id="abom:D7I45_02145"/>
<organism evidence="2 3">
    <name type="scientific">Apilactobacillus bombintestini</name>
    <dbReference type="NCBI Taxonomy" id="2419772"/>
    <lineage>
        <taxon>Bacteria</taxon>
        <taxon>Bacillati</taxon>
        <taxon>Bacillota</taxon>
        <taxon>Bacilli</taxon>
        <taxon>Lactobacillales</taxon>
        <taxon>Lactobacillaceae</taxon>
        <taxon>Apilactobacillus</taxon>
    </lineage>
</organism>
<dbReference type="Proteomes" id="UP000272003">
    <property type="component" value="Chromosome"/>
</dbReference>
<feature type="transmembrane region" description="Helical" evidence="1">
    <location>
        <begin position="32"/>
        <end position="51"/>
    </location>
</feature>
<keyword evidence="1" id="KW-1133">Transmembrane helix</keyword>
<feature type="transmembrane region" description="Helical" evidence="1">
    <location>
        <begin position="117"/>
        <end position="142"/>
    </location>
</feature>